<dbReference type="EC" id="1.4.99.-" evidence="7"/>
<evidence type="ECO:0000259" key="8">
    <source>
        <dbReference type="Pfam" id="PF01266"/>
    </source>
</evidence>
<dbReference type="InterPro" id="IPR036188">
    <property type="entry name" value="FAD/NAD-bd_sf"/>
</dbReference>
<dbReference type="HAMAP" id="MF_01202">
    <property type="entry name" value="DadA"/>
    <property type="match status" value="1"/>
</dbReference>
<evidence type="ECO:0000256" key="1">
    <source>
        <dbReference type="ARBA" id="ARBA00001974"/>
    </source>
</evidence>
<feature type="domain" description="FAD dependent oxidoreductase" evidence="8">
    <location>
        <begin position="2"/>
        <end position="399"/>
    </location>
</feature>
<evidence type="ECO:0000256" key="7">
    <source>
        <dbReference type="HAMAP-Rule" id="MF_01202"/>
    </source>
</evidence>
<dbReference type="InterPro" id="IPR023080">
    <property type="entry name" value="DadA"/>
</dbReference>
<dbReference type="SUPFAM" id="SSF51905">
    <property type="entry name" value="FAD/NAD(P)-binding domain"/>
    <property type="match status" value="1"/>
</dbReference>
<keyword evidence="10" id="KW-1185">Reference proteome</keyword>
<evidence type="ECO:0000256" key="6">
    <source>
        <dbReference type="ARBA" id="ARBA00047884"/>
    </source>
</evidence>
<dbReference type="InterPro" id="IPR006076">
    <property type="entry name" value="FAD-dep_OxRdtase"/>
</dbReference>
<evidence type="ECO:0000256" key="4">
    <source>
        <dbReference type="ARBA" id="ARBA00022827"/>
    </source>
</evidence>
<comment type="cofactor">
    <cofactor evidence="1 7">
        <name>FAD</name>
        <dbReference type="ChEBI" id="CHEBI:57692"/>
    </cofactor>
</comment>
<dbReference type="PANTHER" id="PTHR13847:SF280">
    <property type="entry name" value="D-AMINO ACID DEHYDROGENASE"/>
    <property type="match status" value="1"/>
</dbReference>
<dbReference type="NCBIfam" id="NF001933">
    <property type="entry name" value="PRK00711.1"/>
    <property type="match status" value="1"/>
</dbReference>
<dbReference type="GO" id="GO:0016491">
    <property type="term" value="F:oxidoreductase activity"/>
    <property type="evidence" value="ECO:0007669"/>
    <property type="project" value="UniProtKB-KW"/>
</dbReference>
<keyword evidence="4 7" id="KW-0274">FAD</keyword>
<dbReference type="SUPFAM" id="SSF54373">
    <property type="entry name" value="FAD-linked reductases, C-terminal domain"/>
    <property type="match status" value="1"/>
</dbReference>
<dbReference type="Pfam" id="PF01266">
    <property type="entry name" value="DAO"/>
    <property type="match status" value="1"/>
</dbReference>
<comment type="catalytic activity">
    <reaction evidence="6 7">
        <text>a D-alpha-amino acid + A + H2O = a 2-oxocarboxylate + AH2 + NH4(+)</text>
        <dbReference type="Rhea" id="RHEA:18125"/>
        <dbReference type="ChEBI" id="CHEBI:13193"/>
        <dbReference type="ChEBI" id="CHEBI:15377"/>
        <dbReference type="ChEBI" id="CHEBI:17499"/>
        <dbReference type="ChEBI" id="CHEBI:28938"/>
        <dbReference type="ChEBI" id="CHEBI:35179"/>
        <dbReference type="ChEBI" id="CHEBI:59871"/>
    </reaction>
</comment>
<dbReference type="EMBL" id="JBHSLL010000039">
    <property type="protein sequence ID" value="MFC5386708.1"/>
    <property type="molecule type" value="Genomic_DNA"/>
</dbReference>
<evidence type="ECO:0000256" key="5">
    <source>
        <dbReference type="ARBA" id="ARBA00023002"/>
    </source>
</evidence>
<comment type="similarity">
    <text evidence="2 7">Belongs to the DadA oxidoreductase family.</text>
</comment>
<dbReference type="Gene3D" id="3.50.50.60">
    <property type="entry name" value="FAD/NAD(P)-binding domain"/>
    <property type="match status" value="2"/>
</dbReference>
<sequence>MKILVLGAGAVGTAAAYYLARDGHEVTIIERHAGPADGTSFANGGLVSPGDATAWASPEALKTFIHGIFNHDLGIKVRLGRDPYLFLWGLRFLFQCTPARKRANTVPKLRLALYSRDCINELSEETGLAYDDRRKGILYLYRSQQSLDAAVKNYRFLAEHGLPIEIVDAKRAAQIDPGLAAAWQHFAGAVYSPIDQTGDSRLFATRLAEFSSKNLGAKFRFNTMVEGLEIEGDKIRAVRTDAGVFSADAVVLAMGPESGVFGRRYGLDLPICPVKGYAATLPLEEESLGPTMGGADEDRYIAYSRLGDRLRLSSTAEFTGFDRSFGPENFAAMFRTAHELFPGAFDQSKAQLWAGLRPMMPRSVPVIGQARYSNLYLNTGHGHLGWTLAAGSGRLLADLVAGRSPEIDTADLLYRNW</sequence>
<name>A0ABW0H212_9HYPH</name>
<evidence type="ECO:0000256" key="3">
    <source>
        <dbReference type="ARBA" id="ARBA00022630"/>
    </source>
</evidence>
<evidence type="ECO:0000313" key="10">
    <source>
        <dbReference type="Proteomes" id="UP001596016"/>
    </source>
</evidence>
<dbReference type="Gene3D" id="3.30.9.10">
    <property type="entry name" value="D-Amino Acid Oxidase, subunit A, domain 2"/>
    <property type="match status" value="1"/>
</dbReference>
<dbReference type="PANTHER" id="PTHR13847">
    <property type="entry name" value="SARCOSINE DEHYDROGENASE-RELATED"/>
    <property type="match status" value="1"/>
</dbReference>
<organism evidence="9 10">
    <name type="scientific">Aquamicrobium segne</name>
    <dbReference type="NCBI Taxonomy" id="469547"/>
    <lineage>
        <taxon>Bacteria</taxon>
        <taxon>Pseudomonadati</taxon>
        <taxon>Pseudomonadota</taxon>
        <taxon>Alphaproteobacteria</taxon>
        <taxon>Hyphomicrobiales</taxon>
        <taxon>Phyllobacteriaceae</taxon>
        <taxon>Aquamicrobium</taxon>
    </lineage>
</organism>
<comment type="function">
    <text evidence="7">Oxidative deamination of D-amino acids.</text>
</comment>
<proteinExistence type="inferred from homology"/>
<comment type="caution">
    <text evidence="9">The sequence shown here is derived from an EMBL/GenBank/DDBJ whole genome shotgun (WGS) entry which is preliminary data.</text>
</comment>
<dbReference type="Proteomes" id="UP001596016">
    <property type="component" value="Unassembled WGS sequence"/>
</dbReference>
<reference evidence="10" key="1">
    <citation type="journal article" date="2019" name="Int. J. Syst. Evol. Microbiol.">
        <title>The Global Catalogue of Microorganisms (GCM) 10K type strain sequencing project: providing services to taxonomists for standard genome sequencing and annotation.</title>
        <authorList>
            <consortium name="The Broad Institute Genomics Platform"/>
            <consortium name="The Broad Institute Genome Sequencing Center for Infectious Disease"/>
            <person name="Wu L."/>
            <person name="Ma J."/>
        </authorList>
    </citation>
    <scope>NUCLEOTIDE SEQUENCE [LARGE SCALE GENOMIC DNA]</scope>
    <source>
        <strain evidence="10">CGMCC 4.1415</strain>
    </source>
</reference>
<accession>A0ABW0H212</accession>
<evidence type="ECO:0000256" key="2">
    <source>
        <dbReference type="ARBA" id="ARBA00009410"/>
    </source>
</evidence>
<keyword evidence="5 7" id="KW-0560">Oxidoreductase</keyword>
<keyword evidence="3 7" id="KW-0285">Flavoprotein</keyword>
<protein>
    <recommendedName>
        <fullName evidence="7">D-amino acid dehydrogenase</fullName>
        <ecNumber evidence="7">1.4.99.-</ecNumber>
    </recommendedName>
</protein>
<dbReference type="RefSeq" id="WP_378229946.1">
    <property type="nucleotide sequence ID" value="NZ_JBHSLL010000039.1"/>
</dbReference>
<gene>
    <name evidence="7" type="primary">dadA</name>
    <name evidence="9" type="ORF">ACFPLB_12125</name>
</gene>
<evidence type="ECO:0000313" key="9">
    <source>
        <dbReference type="EMBL" id="MFC5386708.1"/>
    </source>
</evidence>
<feature type="binding site" evidence="7">
    <location>
        <begin position="3"/>
        <end position="17"/>
    </location>
    <ligand>
        <name>FAD</name>
        <dbReference type="ChEBI" id="CHEBI:57692"/>
    </ligand>
</feature>